<feature type="compositionally biased region" description="Basic and acidic residues" evidence="1">
    <location>
        <begin position="139"/>
        <end position="148"/>
    </location>
</feature>
<sequence length="211" mass="23392">MARKPKLDSVLAEAKTQARDALLEHEPETVVGEHLEAVAEDSRVVTHYFECIQDGYVGWRWYVTLTRPPRGKTPTVNESGLVPGDGALLAPDWVPWEERMRAYKEEQAAKREAEEAEEQTRHGAEADEGASETGDDADDAPRRAHSDVADAEVEAEEDSAAEDATGDADVEEDLTGKAAGGAPGNRAARREALQRRRRRRRRRGHRSNKKS</sequence>
<feature type="compositionally biased region" description="Acidic residues" evidence="1">
    <location>
        <begin position="149"/>
        <end position="173"/>
    </location>
</feature>
<name>A0ABU1YZN6_9MICC</name>
<dbReference type="Pfam" id="PF11228">
    <property type="entry name" value="DUF3027"/>
    <property type="match status" value="1"/>
</dbReference>
<feature type="compositionally biased region" description="Basic and acidic residues" evidence="1">
    <location>
        <begin position="104"/>
        <end position="125"/>
    </location>
</feature>
<dbReference type="InterPro" id="IPR021391">
    <property type="entry name" value="DUF3027"/>
</dbReference>
<evidence type="ECO:0008006" key="4">
    <source>
        <dbReference type="Google" id="ProtNLM"/>
    </source>
</evidence>
<dbReference type="RefSeq" id="WP_070507684.1">
    <property type="nucleotide sequence ID" value="NZ_JAVDXX010000001.1"/>
</dbReference>
<dbReference type="EMBL" id="JAVDXX010000001">
    <property type="protein sequence ID" value="MDR7293001.1"/>
    <property type="molecule type" value="Genomic_DNA"/>
</dbReference>
<comment type="caution">
    <text evidence="2">The sequence shown here is derived from an EMBL/GenBank/DDBJ whole genome shotgun (WGS) entry which is preliminary data.</text>
</comment>
<feature type="compositionally biased region" description="Basic residues" evidence="1">
    <location>
        <begin position="195"/>
        <end position="211"/>
    </location>
</feature>
<evidence type="ECO:0000313" key="2">
    <source>
        <dbReference type="EMBL" id="MDR7293001.1"/>
    </source>
</evidence>
<feature type="compositionally biased region" description="Acidic residues" evidence="1">
    <location>
        <begin position="126"/>
        <end position="138"/>
    </location>
</feature>
<evidence type="ECO:0000313" key="3">
    <source>
        <dbReference type="Proteomes" id="UP001180715"/>
    </source>
</evidence>
<keyword evidence="3" id="KW-1185">Reference proteome</keyword>
<gene>
    <name evidence="2" type="ORF">J2S67_000269</name>
</gene>
<proteinExistence type="predicted"/>
<reference evidence="2" key="1">
    <citation type="submission" date="2023-07" db="EMBL/GenBank/DDBJ databases">
        <title>Sequencing the genomes of 1000 actinobacteria strains.</title>
        <authorList>
            <person name="Klenk H.-P."/>
        </authorList>
    </citation>
    <scope>NUCLEOTIDE SEQUENCE</scope>
    <source>
        <strain evidence="2">DSM 13068</strain>
    </source>
</reference>
<protein>
    <recommendedName>
        <fullName evidence="4">DUF3027 domain-containing protein</fullName>
    </recommendedName>
</protein>
<evidence type="ECO:0000256" key="1">
    <source>
        <dbReference type="SAM" id="MobiDB-lite"/>
    </source>
</evidence>
<organism evidence="2 3">
    <name type="scientific">Pseudoglutamicibacter albus</name>
    <dbReference type="NCBI Taxonomy" id="98671"/>
    <lineage>
        <taxon>Bacteria</taxon>
        <taxon>Bacillati</taxon>
        <taxon>Actinomycetota</taxon>
        <taxon>Actinomycetes</taxon>
        <taxon>Micrococcales</taxon>
        <taxon>Micrococcaceae</taxon>
        <taxon>Pseudoglutamicibacter</taxon>
    </lineage>
</organism>
<accession>A0ABU1YZN6</accession>
<feature type="region of interest" description="Disordered" evidence="1">
    <location>
        <begin position="104"/>
        <end position="211"/>
    </location>
</feature>
<dbReference type="Proteomes" id="UP001180715">
    <property type="component" value="Unassembled WGS sequence"/>
</dbReference>